<evidence type="ECO:0000256" key="9">
    <source>
        <dbReference type="ARBA" id="ARBA00023180"/>
    </source>
</evidence>
<keyword evidence="9" id="KW-0325">Glycoprotein</keyword>
<evidence type="ECO:0000256" key="17">
    <source>
        <dbReference type="SAM" id="Phobius"/>
    </source>
</evidence>
<comment type="similarity">
    <text evidence="2">Belongs to the glycosyl hydrolase 5 (cellulase A) family.</text>
</comment>
<comment type="function">
    <text evidence="13">Glucosidase involved in the degradation of cellulosic biomass. Active on lichenan.</text>
</comment>
<dbReference type="PANTHER" id="PTHR31297">
    <property type="entry name" value="GLUCAN ENDO-1,6-BETA-GLUCOSIDASE B"/>
    <property type="match status" value="1"/>
</dbReference>
<evidence type="ECO:0000256" key="11">
    <source>
        <dbReference type="ARBA" id="ARBA00023316"/>
    </source>
</evidence>
<dbReference type="InterPro" id="IPR001547">
    <property type="entry name" value="Glyco_hydro_5"/>
</dbReference>
<evidence type="ECO:0000256" key="16">
    <source>
        <dbReference type="SAM" id="MobiDB-lite"/>
    </source>
</evidence>
<comment type="subcellular location">
    <subcellularLocation>
        <location evidence="1">Cell membrane</location>
        <topology evidence="1">Single-pass type II membrane protein</topology>
    </subcellularLocation>
</comment>
<evidence type="ECO:0000256" key="14">
    <source>
        <dbReference type="ARBA" id="ARBA00038929"/>
    </source>
</evidence>
<dbReference type="EMBL" id="JABXXO010000004">
    <property type="protein sequence ID" value="KAF7778823.1"/>
    <property type="molecule type" value="Genomic_DNA"/>
</dbReference>
<dbReference type="GO" id="GO:0005576">
    <property type="term" value="C:extracellular region"/>
    <property type="evidence" value="ECO:0007669"/>
    <property type="project" value="TreeGrafter"/>
</dbReference>
<gene>
    <name evidence="19" type="ORF">Agabi119p4_3168</name>
</gene>
<organism evidence="19 20">
    <name type="scientific">Agaricus bisporus var. burnettii</name>
    <dbReference type="NCBI Taxonomy" id="192524"/>
    <lineage>
        <taxon>Eukaryota</taxon>
        <taxon>Fungi</taxon>
        <taxon>Dikarya</taxon>
        <taxon>Basidiomycota</taxon>
        <taxon>Agaricomycotina</taxon>
        <taxon>Agaricomycetes</taxon>
        <taxon>Agaricomycetidae</taxon>
        <taxon>Agaricales</taxon>
        <taxon>Agaricineae</taxon>
        <taxon>Agaricaceae</taxon>
        <taxon>Agaricus</taxon>
    </lineage>
</organism>
<keyword evidence="4 17" id="KW-0812">Transmembrane</keyword>
<feature type="transmembrane region" description="Helical" evidence="17">
    <location>
        <begin position="186"/>
        <end position="208"/>
    </location>
</feature>
<evidence type="ECO:0000256" key="15">
    <source>
        <dbReference type="ARBA" id="ARBA00041260"/>
    </source>
</evidence>
<dbReference type="FunFam" id="3.20.20.80:FF:000033">
    <property type="entry name" value="Glucan 1,3-beta-glucosidase A"/>
    <property type="match status" value="1"/>
</dbReference>
<dbReference type="GO" id="GO:0071555">
    <property type="term" value="P:cell wall organization"/>
    <property type="evidence" value="ECO:0007669"/>
    <property type="project" value="UniProtKB-KW"/>
</dbReference>
<evidence type="ECO:0000256" key="13">
    <source>
        <dbReference type="ARBA" id="ARBA00037126"/>
    </source>
</evidence>
<dbReference type="GO" id="GO:0005886">
    <property type="term" value="C:plasma membrane"/>
    <property type="evidence" value="ECO:0007669"/>
    <property type="project" value="UniProtKB-SubCell"/>
</dbReference>
<dbReference type="Pfam" id="PF00150">
    <property type="entry name" value="Cellulase"/>
    <property type="match status" value="1"/>
</dbReference>
<evidence type="ECO:0000256" key="10">
    <source>
        <dbReference type="ARBA" id="ARBA00023295"/>
    </source>
</evidence>
<keyword evidence="3" id="KW-1003">Cell membrane</keyword>
<dbReference type="AlphaFoldDB" id="A0A8H7KIX0"/>
<dbReference type="InterPro" id="IPR050386">
    <property type="entry name" value="Glycosyl_hydrolase_5"/>
</dbReference>
<name>A0A8H7KIX0_AGABI</name>
<keyword evidence="5" id="KW-0378">Hydrolase</keyword>
<sequence>MLGRLKAKPMTGIQIYLQFAFRLFQLSICRPSSHPFPSFCLLFRGRCHALYNAPPSPDPNLSTFQFSEMRANDPSSSATNLPAGAGTPRFLGPALYDDTALRPRDSFASSAYQTADSQPASVYTSSVYALNEQSPRFDGRYRDDPNDTNFDQGPNAVLMSPIGQSKMLEEKRAVYAAPAAKSRKKLIILAALAVLVIVALAIIIPIYFTLIRSKSEAEPSQDHDDDNKPTTNKPGKPENRIVTGGDGSEITMEDGTKFTYRNSFGGYWYYDEEDPFNNGARAQSWSPALNETFHYGTDKIKGVNVGGWLLPEPFIVPGLFEKYHSTSSPPVDEWTLSEAMRADTGSGGINQLEDHYKTFITEKDFAEIAGAGLNYVRIPIGYWAVEARDNEPFLAHVSWQYFLKAIRWARKYGLRINIDLHALPGSQNGWNHSGRLGTIGLLNGPMGFANAQRSLDIIRVIAEFISQPQYRDVVSMFGFINEPQGSVVGQEALSSFYLEAYKIIRNAGGTGEGNGPFATIHDAFFPRDRWAGIFPNADRMALDSHPYLCFGPQSDSPMSSYQKTPCSNWGSSVNNSMANFGLSVAGEFSNAVTDCGLWLNGVDLGTRYEGTYIDSPERIGDCAIWTDWTKYDDKMKADIKNFALASMDALQDYFFWTWKIGNSSASGKVECPAWSYQLGLEQGWMPKDPREAAGACGNISPWQPPLNAWQTGGAGAGDIPATVSNVYPWPPATLSHAGAVSLLPSYTETGPIPTLPAPTLTAPSGSTATPTVDVGNGWNNPSDNAGIAAEISGCSYLDPWVDPSVAPPLPCSAASPVITPPPA</sequence>
<feature type="region of interest" description="Disordered" evidence="16">
    <location>
        <begin position="217"/>
        <end position="252"/>
    </location>
</feature>
<comment type="catalytic activity">
    <reaction evidence="12">
        <text>Successive hydrolysis of beta-D-glucose units from the non-reducing ends of (1-&gt;3)-beta-D-glucans, releasing alpha-glucose.</text>
        <dbReference type="EC" id="3.2.1.58"/>
    </reaction>
</comment>
<keyword evidence="11" id="KW-0961">Cell wall biogenesis/degradation</keyword>
<dbReference type="SUPFAM" id="SSF51445">
    <property type="entry name" value="(Trans)glycosidases"/>
    <property type="match status" value="1"/>
</dbReference>
<accession>A0A8H7KIX0</accession>
<reference evidence="19 20" key="1">
    <citation type="journal article" name="Sci. Rep.">
        <title>Telomere-to-telomere assembled and centromere annotated genomes of the two main subspecies of the button mushroom Agaricus bisporus reveal especially polymorphic chromosome ends.</title>
        <authorList>
            <person name="Sonnenberg A.S.M."/>
            <person name="Sedaghat-Telgerd N."/>
            <person name="Lavrijssen B."/>
            <person name="Ohm R.A."/>
            <person name="Hendrickx P.M."/>
            <person name="Scholtmeijer K."/>
            <person name="Baars J.J.P."/>
            <person name="van Peer A."/>
        </authorList>
    </citation>
    <scope>NUCLEOTIDE SEQUENCE [LARGE SCALE GENOMIC DNA]</scope>
    <source>
        <strain evidence="19 20">H119_p4</strain>
    </source>
</reference>
<evidence type="ECO:0000256" key="4">
    <source>
        <dbReference type="ARBA" id="ARBA00022692"/>
    </source>
</evidence>
<dbReference type="InterPro" id="IPR017853">
    <property type="entry name" value="GH"/>
</dbReference>
<dbReference type="GO" id="GO:0009251">
    <property type="term" value="P:glucan catabolic process"/>
    <property type="evidence" value="ECO:0007669"/>
    <property type="project" value="TreeGrafter"/>
</dbReference>
<feature type="compositionally biased region" description="Basic and acidic residues" evidence="16">
    <location>
        <begin position="136"/>
        <end position="145"/>
    </location>
</feature>
<dbReference type="PANTHER" id="PTHR31297:SF34">
    <property type="entry name" value="GLUCAN 1,3-BETA-GLUCOSIDASE 2"/>
    <property type="match status" value="1"/>
</dbReference>
<evidence type="ECO:0000256" key="12">
    <source>
        <dbReference type="ARBA" id="ARBA00036824"/>
    </source>
</evidence>
<evidence type="ECO:0000256" key="7">
    <source>
        <dbReference type="ARBA" id="ARBA00022989"/>
    </source>
</evidence>
<evidence type="ECO:0000256" key="6">
    <source>
        <dbReference type="ARBA" id="ARBA00022968"/>
    </source>
</evidence>
<dbReference type="GO" id="GO:0004338">
    <property type="term" value="F:glucan exo-1,3-beta-glucosidase activity"/>
    <property type="evidence" value="ECO:0007669"/>
    <property type="project" value="UniProtKB-EC"/>
</dbReference>
<evidence type="ECO:0000256" key="5">
    <source>
        <dbReference type="ARBA" id="ARBA00022801"/>
    </source>
</evidence>
<comment type="caution">
    <text evidence="19">The sequence shown here is derived from an EMBL/GenBank/DDBJ whole genome shotgun (WGS) entry which is preliminary data.</text>
</comment>
<evidence type="ECO:0000256" key="2">
    <source>
        <dbReference type="ARBA" id="ARBA00005641"/>
    </source>
</evidence>
<dbReference type="EC" id="3.2.1.58" evidence="14"/>
<feature type="region of interest" description="Disordered" evidence="16">
    <location>
        <begin position="136"/>
        <end position="155"/>
    </location>
</feature>
<evidence type="ECO:0000313" key="19">
    <source>
        <dbReference type="EMBL" id="KAF7778823.1"/>
    </source>
</evidence>
<evidence type="ECO:0000256" key="8">
    <source>
        <dbReference type="ARBA" id="ARBA00023136"/>
    </source>
</evidence>
<keyword evidence="6" id="KW-0735">Signal-anchor</keyword>
<dbReference type="GO" id="GO:0009986">
    <property type="term" value="C:cell surface"/>
    <property type="evidence" value="ECO:0007669"/>
    <property type="project" value="TreeGrafter"/>
</dbReference>
<keyword evidence="8 17" id="KW-0472">Membrane</keyword>
<feature type="compositionally biased region" description="Basic and acidic residues" evidence="16">
    <location>
        <begin position="217"/>
        <end position="228"/>
    </location>
</feature>
<evidence type="ECO:0000259" key="18">
    <source>
        <dbReference type="Pfam" id="PF00150"/>
    </source>
</evidence>
<keyword evidence="7 17" id="KW-1133">Transmembrane helix</keyword>
<proteinExistence type="inferred from homology"/>
<dbReference type="Gene3D" id="3.20.20.80">
    <property type="entry name" value="Glycosidases"/>
    <property type="match status" value="1"/>
</dbReference>
<evidence type="ECO:0000313" key="20">
    <source>
        <dbReference type="Proteomes" id="UP000629468"/>
    </source>
</evidence>
<evidence type="ECO:0000256" key="3">
    <source>
        <dbReference type="ARBA" id="ARBA00022475"/>
    </source>
</evidence>
<evidence type="ECO:0000256" key="1">
    <source>
        <dbReference type="ARBA" id="ARBA00004401"/>
    </source>
</evidence>
<dbReference type="Proteomes" id="UP000629468">
    <property type="component" value="Unassembled WGS sequence"/>
</dbReference>
<feature type="domain" description="Glycoside hydrolase family 5" evidence="18">
    <location>
        <begin position="354"/>
        <end position="510"/>
    </location>
</feature>
<keyword evidence="10" id="KW-0326">Glycosidase</keyword>
<protein>
    <recommendedName>
        <fullName evidence="14">glucan 1,3-beta-glucosidase</fullName>
        <ecNumber evidence="14">3.2.1.58</ecNumber>
    </recommendedName>
    <alternativeName>
        <fullName evidence="15">Exo-1,3-beta-glucanase D</fullName>
    </alternativeName>
</protein>